<proteinExistence type="predicted"/>
<dbReference type="RefSeq" id="WP_186557522.1">
    <property type="nucleotide sequence ID" value="NZ_JABWRE020000001.1"/>
</dbReference>
<reference evidence="2" key="4">
    <citation type="submission" date="2021-06" db="EMBL/GenBank/DDBJ databases">
        <title>Updating the genus Pseudomonas: Description of 43 new species and partition of the Pseudomonas putida group.</title>
        <authorList>
            <person name="Girard L."/>
            <person name="Lood C."/>
            <person name="Vandamme P."/>
            <person name="Rokni-Zadeh H."/>
            <person name="Van Noort V."/>
            <person name="Hofte M."/>
            <person name="Lavigne R."/>
            <person name="De Mot R."/>
        </authorList>
    </citation>
    <scope>NUCLEOTIDE SEQUENCE</scope>
    <source>
        <strain evidence="2">SWRI10</strain>
    </source>
</reference>
<dbReference type="Pfam" id="PF14085">
    <property type="entry name" value="DUF4265"/>
    <property type="match status" value="1"/>
</dbReference>
<comment type="caution">
    <text evidence="1">The sequence shown here is derived from an EMBL/GenBank/DDBJ whole genome shotgun (WGS) entry which is preliminary data.</text>
</comment>
<evidence type="ECO:0000313" key="2">
    <source>
        <dbReference type="EMBL" id="MBV4539249.1"/>
    </source>
</evidence>
<dbReference type="EMBL" id="JABWRE020000001">
    <property type="protein sequence ID" value="MBV4539249.1"/>
    <property type="molecule type" value="Genomic_DNA"/>
</dbReference>
<reference evidence="1" key="2">
    <citation type="journal article" date="2020" name="Microorganisms">
        <title>Reliable Identification of Environmental Pseudomonas Isolates Using the rpoD Gene.</title>
        <authorList>
            <consortium name="The Broad Institute Genome Sequencing Platform"/>
            <person name="Girard L."/>
            <person name="Lood C."/>
            <person name="Rokni-Zadeh H."/>
            <person name="van Noort V."/>
            <person name="Lavigne R."/>
            <person name="De Mot R."/>
        </authorList>
    </citation>
    <scope>NUCLEOTIDE SEQUENCE</scope>
    <source>
        <strain evidence="1">SWRI10</strain>
    </source>
</reference>
<gene>
    <name evidence="2" type="ORF">HU737_025140</name>
    <name evidence="1" type="ORF">HU737_24590</name>
    <name evidence="3" type="ORF">KW869_24445</name>
</gene>
<evidence type="ECO:0000313" key="1">
    <source>
        <dbReference type="EMBL" id="MBC3443881.1"/>
    </source>
</evidence>
<dbReference type="Proteomes" id="UP000599879">
    <property type="component" value="Unassembled WGS sequence"/>
</dbReference>
<sequence>MKILVRLRIDSDDYPPVSYESLWATLNPDDTCTIDNTPYYVYGLSKGDSVSVKFEDGERYADTITSKGGHSTLRVFSSNQDESMEIIDFIRKNGGNCSKSHGLSLFSVDIPAKCSFEVIDDYLSNIQNDDTIAFEDACLQHANIPQDRLLECLSLATLVETPAKAKLTQ</sequence>
<protein>
    <submittedName>
        <fullName evidence="1">DUF4265 domain-containing protein</fullName>
    </submittedName>
</protein>
<accession>A0A923G482</accession>
<dbReference type="EMBL" id="JABWRE010000032">
    <property type="protein sequence ID" value="MBC3443881.1"/>
    <property type="molecule type" value="Genomic_DNA"/>
</dbReference>
<dbReference type="EMBL" id="JAHWXS010000035">
    <property type="protein sequence ID" value="MFK5736696.1"/>
    <property type="molecule type" value="Genomic_DNA"/>
</dbReference>
<evidence type="ECO:0000313" key="4">
    <source>
        <dbReference type="Proteomes" id="UP001621534"/>
    </source>
</evidence>
<reference evidence="1" key="3">
    <citation type="submission" date="2020-07" db="EMBL/GenBank/DDBJ databases">
        <authorList>
            <person name="Lood C."/>
            <person name="Girard L."/>
        </authorList>
    </citation>
    <scope>NUCLEOTIDE SEQUENCE</scope>
    <source>
        <strain evidence="1">SWRI10</strain>
    </source>
</reference>
<keyword evidence="4" id="KW-1185">Reference proteome</keyword>
<reference evidence="3" key="5">
    <citation type="submission" date="2021-07" db="EMBL/GenBank/DDBJ databases">
        <authorList>
            <person name="Wevar Oller A.L."/>
            <person name="Talano M.A."/>
            <person name="Torres Tejerizo G.A."/>
            <person name="Agostini E."/>
        </authorList>
    </citation>
    <scope>NUCLEOTIDE SEQUENCE</scope>
    <source>
        <strain evidence="3">AW4</strain>
    </source>
</reference>
<evidence type="ECO:0000313" key="3">
    <source>
        <dbReference type="EMBL" id="MFK5736696.1"/>
    </source>
</evidence>
<organism evidence="1">
    <name type="scientific">Pseudomonas urmiensis</name>
    <dbReference type="NCBI Taxonomy" id="2745493"/>
    <lineage>
        <taxon>Bacteria</taxon>
        <taxon>Pseudomonadati</taxon>
        <taxon>Pseudomonadota</taxon>
        <taxon>Gammaproteobacteria</taxon>
        <taxon>Pseudomonadales</taxon>
        <taxon>Pseudomonadaceae</taxon>
        <taxon>Pseudomonas</taxon>
    </lineage>
</organism>
<dbReference type="Proteomes" id="UP001621534">
    <property type="component" value="Unassembled WGS sequence"/>
</dbReference>
<dbReference type="InterPro" id="IPR025361">
    <property type="entry name" value="DUF4265"/>
</dbReference>
<name>A0A923G482_9PSED</name>
<reference evidence="3 4" key="1">
    <citation type="journal article" date="2012" name="Plant Soil">
        <title>Screening of plant growth-promoting traits in arsenic-resistant bacteria isolated from the rhizosphere of soybean plants from Argentinean agricultural soil.</title>
        <authorList>
            <person name="Wevar Oller A.L."/>
            <person name="Talano M.A."/>
            <person name="Agostini E."/>
        </authorList>
    </citation>
    <scope>NUCLEOTIDE SEQUENCE [LARGE SCALE GENOMIC DNA]</scope>
    <source>
        <strain evidence="3 4">AW4</strain>
    </source>
</reference>
<dbReference type="AlphaFoldDB" id="A0A923G482"/>